<accession>A0A1I0IZ19</accession>
<sequence length="93" mass="10626">MADIHLKVINGEDTIYNKIYEMKTSEEYMDGITIQGSEIPSSTGKLTVKSKLDSGEWNEWYLPEYSNDSISVYLKIQGDPPEVNFSYFVSENC</sequence>
<protein>
    <submittedName>
        <fullName evidence="2">Uncharacterized protein</fullName>
    </submittedName>
</protein>
<keyword evidence="3" id="KW-1185">Reference proteome</keyword>
<evidence type="ECO:0000313" key="3">
    <source>
        <dbReference type="Proteomes" id="UP000199320"/>
    </source>
</evidence>
<reference evidence="2" key="1">
    <citation type="submission" date="2016-10" db="EMBL/GenBank/DDBJ databases">
        <authorList>
            <person name="de Groot N.N."/>
        </authorList>
    </citation>
    <scope>NUCLEOTIDE SEQUENCE [LARGE SCALE GENOMIC DNA]</scope>
    <source>
        <strain evidence="2">CDM_6</strain>
    </source>
</reference>
<dbReference type="Proteomes" id="UP000199320">
    <property type="component" value="Unassembled WGS sequence"/>
</dbReference>
<dbReference type="Proteomes" id="UP000324021">
    <property type="component" value="Unassembled WGS sequence"/>
</dbReference>
<name>A0A1I0IZ19_9EURY</name>
<evidence type="ECO:0000313" key="2">
    <source>
        <dbReference type="EMBL" id="SEU01950.1"/>
    </source>
</evidence>
<organism evidence="2 3">
    <name type="scientific">Natrinema hispanicum</name>
    <dbReference type="NCBI Taxonomy" id="392421"/>
    <lineage>
        <taxon>Archaea</taxon>
        <taxon>Methanobacteriati</taxon>
        <taxon>Methanobacteriota</taxon>
        <taxon>Stenosarchaea group</taxon>
        <taxon>Halobacteria</taxon>
        <taxon>Halobacteriales</taxon>
        <taxon>Natrialbaceae</taxon>
        <taxon>Natrinema</taxon>
    </lineage>
</organism>
<proteinExistence type="predicted"/>
<evidence type="ECO:0000313" key="1">
    <source>
        <dbReference type="EMBL" id="SDD95817.1"/>
    </source>
</evidence>
<reference evidence="3 4" key="2">
    <citation type="submission" date="2016-10" db="EMBL/GenBank/DDBJ databases">
        <authorList>
            <person name="Varghese N."/>
            <person name="Submissions S."/>
        </authorList>
    </citation>
    <scope>NUCLEOTIDE SEQUENCE [LARGE SCALE GENOMIC DNA]</scope>
    <source>
        <strain evidence="1 4">CDM_1</strain>
        <strain evidence="3">CDM_6</strain>
    </source>
</reference>
<dbReference type="AlphaFoldDB" id="A0A1I0IZ19"/>
<dbReference type="EMBL" id="FMZP01000080">
    <property type="protein sequence ID" value="SDD95817.1"/>
    <property type="molecule type" value="Genomic_DNA"/>
</dbReference>
<dbReference type="EMBL" id="FOIC01000027">
    <property type="protein sequence ID" value="SEU01950.1"/>
    <property type="molecule type" value="Genomic_DNA"/>
</dbReference>
<evidence type="ECO:0000313" key="4">
    <source>
        <dbReference type="Proteomes" id="UP000324021"/>
    </source>
</evidence>
<gene>
    <name evidence="2" type="ORF">SAMN04488694_12720</name>
    <name evidence="1" type="ORF">SAMN05192552_10802</name>
</gene>